<comment type="caution">
    <text evidence="2">The sequence shown here is derived from an EMBL/GenBank/DDBJ whole genome shotgun (WGS) entry which is preliminary data.</text>
</comment>
<organism evidence="2 3">
    <name type="scientific">Candidatus Campbellbacteria bacterium RIFCSPHIGHO2_12_FULL_35_10</name>
    <dbReference type="NCBI Taxonomy" id="1797578"/>
    <lineage>
        <taxon>Bacteria</taxon>
        <taxon>Candidatus Campbelliibacteriota</taxon>
    </lineage>
</organism>
<proteinExistence type="predicted"/>
<evidence type="ECO:0000313" key="3">
    <source>
        <dbReference type="Proteomes" id="UP000185891"/>
    </source>
</evidence>
<dbReference type="InterPro" id="IPR009003">
    <property type="entry name" value="Peptidase_S1_PA"/>
</dbReference>
<evidence type="ECO:0000313" key="2">
    <source>
        <dbReference type="EMBL" id="OGD68163.1"/>
    </source>
</evidence>
<dbReference type="Proteomes" id="UP000185891">
    <property type="component" value="Unassembled WGS sequence"/>
</dbReference>
<gene>
    <name evidence="2" type="ORF">A3E89_02535</name>
</gene>
<reference evidence="2 3" key="1">
    <citation type="journal article" date="2016" name="Nat. Commun.">
        <title>Thousands of microbial genomes shed light on interconnected biogeochemical processes in an aquifer system.</title>
        <authorList>
            <person name="Anantharaman K."/>
            <person name="Brown C.T."/>
            <person name="Hug L.A."/>
            <person name="Sharon I."/>
            <person name="Castelle C.J."/>
            <person name="Probst A.J."/>
            <person name="Thomas B.C."/>
            <person name="Singh A."/>
            <person name="Wilkins M.J."/>
            <person name="Karaoz U."/>
            <person name="Brodie E.L."/>
            <person name="Williams K.H."/>
            <person name="Hubbard S.S."/>
            <person name="Banfield J.F."/>
        </authorList>
    </citation>
    <scope>NUCLEOTIDE SEQUENCE [LARGE SCALE GENOMIC DNA]</scope>
</reference>
<dbReference type="AlphaFoldDB" id="A0A1F5ELB7"/>
<dbReference type="EMBL" id="MFAA01000041">
    <property type="protein sequence ID" value="OGD68163.1"/>
    <property type="molecule type" value="Genomic_DNA"/>
</dbReference>
<feature type="transmembrane region" description="Helical" evidence="1">
    <location>
        <begin position="12"/>
        <end position="34"/>
    </location>
</feature>
<keyword evidence="1" id="KW-1133">Transmembrane helix</keyword>
<protein>
    <recommendedName>
        <fullName evidence="4">Serine protease</fullName>
    </recommendedName>
</protein>
<evidence type="ECO:0008006" key="4">
    <source>
        <dbReference type="Google" id="ProtNLM"/>
    </source>
</evidence>
<keyword evidence="1" id="KW-0472">Membrane</keyword>
<evidence type="ECO:0000256" key="1">
    <source>
        <dbReference type="SAM" id="Phobius"/>
    </source>
</evidence>
<keyword evidence="1" id="KW-0812">Transmembrane</keyword>
<name>A0A1F5ELB7_9BACT</name>
<dbReference type="SUPFAM" id="SSF50494">
    <property type="entry name" value="Trypsin-like serine proteases"/>
    <property type="match status" value="1"/>
</dbReference>
<dbReference type="InterPro" id="IPR043504">
    <property type="entry name" value="Peptidase_S1_PA_chymotrypsin"/>
</dbReference>
<dbReference type="Gene3D" id="2.40.10.10">
    <property type="entry name" value="Trypsin-like serine proteases"/>
    <property type="match status" value="2"/>
</dbReference>
<sequence>MNIEQLTKAQIVLLTLLVSFVTSIATGIVTVTLMDQAPPAITQTINRVVTQTVEKVVPMTNQIASTNKEVVYVKEQNLVAEIIDKTNSVFGKIYSVSDKGETFVGYGVFVDKEGILVASGLSLVGGENYAVYVGEKRFDLSQIGTNNKKQVVYLKAIDKDGGILKTVFKEASIVNPDSLKLGQSVIVLGGVENTEVLMGIISGFVKDKGNDSMASASSTEIISASLHVLDIKTNIAPASILTGAPLVNLNGEVIGISVDAGTGSFVPLNFVNFDIKNLSV</sequence>
<accession>A0A1F5ELB7</accession>